<dbReference type="RefSeq" id="WP_302040149.1">
    <property type="nucleotide sequence ID" value="NZ_JAUKPO010000018.1"/>
</dbReference>
<proteinExistence type="predicted"/>
<accession>A0ABT8RDM6</accession>
<gene>
    <name evidence="1" type="ORF">Q0590_23940</name>
</gene>
<reference evidence="1" key="1">
    <citation type="submission" date="2023-07" db="EMBL/GenBank/DDBJ databases">
        <title>The genome sequence of Rhodocytophaga aerolata KACC 12507.</title>
        <authorList>
            <person name="Zhang X."/>
        </authorList>
    </citation>
    <scope>NUCLEOTIDE SEQUENCE</scope>
    <source>
        <strain evidence="1">KACC 12507</strain>
    </source>
</reference>
<evidence type="ECO:0000313" key="1">
    <source>
        <dbReference type="EMBL" id="MDO1449348.1"/>
    </source>
</evidence>
<keyword evidence="2" id="KW-1185">Reference proteome</keyword>
<dbReference type="Proteomes" id="UP001168528">
    <property type="component" value="Unassembled WGS sequence"/>
</dbReference>
<dbReference type="EMBL" id="JAUKPO010000018">
    <property type="protein sequence ID" value="MDO1449348.1"/>
    <property type="molecule type" value="Genomic_DNA"/>
</dbReference>
<sequence length="202" mass="22936">MKKYSLKLFVWILLAGILWSCKGEPGLPGPAGAPGPTGPRGPAGPQTVALMYERVFDLNVENKWEMIYTFPEEDEIYLEDVALVYVLWDQIETDNEPLDVWRMMPVTEFNSKGILNMNFDFSAEDVRIFLEASYPLDAQTEFTDVVARIVIVPADDSPNGRKASINYENFEEVKTALGLKEAKRVKGKPFRQMLREAQIVKK</sequence>
<dbReference type="Gene3D" id="1.20.5.320">
    <property type="entry name" value="6-Phosphogluconate Dehydrogenase, domain 3"/>
    <property type="match status" value="1"/>
</dbReference>
<protein>
    <submittedName>
        <fullName evidence="1">Collagen-like protein</fullName>
    </submittedName>
</protein>
<name>A0ABT8RDM6_9BACT</name>
<organism evidence="1 2">
    <name type="scientific">Rhodocytophaga aerolata</name>
    <dbReference type="NCBI Taxonomy" id="455078"/>
    <lineage>
        <taxon>Bacteria</taxon>
        <taxon>Pseudomonadati</taxon>
        <taxon>Bacteroidota</taxon>
        <taxon>Cytophagia</taxon>
        <taxon>Cytophagales</taxon>
        <taxon>Rhodocytophagaceae</taxon>
        <taxon>Rhodocytophaga</taxon>
    </lineage>
</organism>
<evidence type="ECO:0000313" key="2">
    <source>
        <dbReference type="Proteomes" id="UP001168528"/>
    </source>
</evidence>
<comment type="caution">
    <text evidence="1">The sequence shown here is derived from an EMBL/GenBank/DDBJ whole genome shotgun (WGS) entry which is preliminary data.</text>
</comment>